<evidence type="ECO:0000256" key="1">
    <source>
        <dbReference type="ARBA" id="ARBA00006484"/>
    </source>
</evidence>
<dbReference type="EMBL" id="VGLS01000039">
    <property type="protein sequence ID" value="MBM3222644.1"/>
    <property type="molecule type" value="Genomic_DNA"/>
</dbReference>
<dbReference type="PROSITE" id="PS00061">
    <property type="entry name" value="ADH_SHORT"/>
    <property type="match status" value="1"/>
</dbReference>
<proteinExistence type="inferred from homology"/>
<dbReference type="InterPro" id="IPR002347">
    <property type="entry name" value="SDR_fam"/>
</dbReference>
<dbReference type="NCBIfam" id="NF009466">
    <property type="entry name" value="PRK12826.1-2"/>
    <property type="match status" value="1"/>
</dbReference>
<protein>
    <submittedName>
        <fullName evidence="3">SDR family oxidoreductase</fullName>
    </submittedName>
</protein>
<dbReference type="GO" id="GO:0016491">
    <property type="term" value="F:oxidoreductase activity"/>
    <property type="evidence" value="ECO:0007669"/>
    <property type="project" value="UniProtKB-KW"/>
</dbReference>
<organism evidence="3 4">
    <name type="scientific">Tectimicrobiota bacterium</name>
    <dbReference type="NCBI Taxonomy" id="2528274"/>
    <lineage>
        <taxon>Bacteria</taxon>
        <taxon>Pseudomonadati</taxon>
        <taxon>Nitrospinota/Tectimicrobiota group</taxon>
        <taxon>Candidatus Tectimicrobiota</taxon>
    </lineage>
</organism>
<accession>A0A938B185</accession>
<dbReference type="FunFam" id="3.40.50.720:FF:000084">
    <property type="entry name" value="Short-chain dehydrogenase reductase"/>
    <property type="match status" value="1"/>
</dbReference>
<dbReference type="CDD" id="cd05233">
    <property type="entry name" value="SDR_c"/>
    <property type="match status" value="1"/>
</dbReference>
<dbReference type="Proteomes" id="UP000712673">
    <property type="component" value="Unassembled WGS sequence"/>
</dbReference>
<comment type="similarity">
    <text evidence="1">Belongs to the short-chain dehydrogenases/reductases (SDR) family.</text>
</comment>
<evidence type="ECO:0000256" key="2">
    <source>
        <dbReference type="ARBA" id="ARBA00023002"/>
    </source>
</evidence>
<dbReference type="PANTHER" id="PTHR24321:SF11">
    <property type="entry name" value="BLR0893 PROTEIN"/>
    <property type="match status" value="1"/>
</dbReference>
<keyword evidence="2" id="KW-0560">Oxidoreductase</keyword>
<dbReference type="PRINTS" id="PR00080">
    <property type="entry name" value="SDRFAMILY"/>
</dbReference>
<dbReference type="PANTHER" id="PTHR24321">
    <property type="entry name" value="DEHYDROGENASES, SHORT CHAIN"/>
    <property type="match status" value="1"/>
</dbReference>
<reference evidence="3" key="1">
    <citation type="submission" date="2019-03" db="EMBL/GenBank/DDBJ databases">
        <title>Lake Tanganyika Metagenome-Assembled Genomes (MAGs).</title>
        <authorList>
            <person name="Tran P."/>
        </authorList>
    </citation>
    <scope>NUCLEOTIDE SEQUENCE</scope>
    <source>
        <strain evidence="3">K_DeepCast_65m_m2_066</strain>
    </source>
</reference>
<dbReference type="NCBIfam" id="NF004818">
    <property type="entry name" value="PRK06172.1"/>
    <property type="match status" value="1"/>
</dbReference>
<dbReference type="AlphaFoldDB" id="A0A938B185"/>
<dbReference type="InterPro" id="IPR036291">
    <property type="entry name" value="NAD(P)-bd_dom_sf"/>
</dbReference>
<sequence>MSGRLEGKVALVTGGASGIGRATALALAREGAKLVIADMHEDGGQQTVHTITEQGGEAMFVRVDVSQAAEVEAMLSKTVETYGRLDCAHNNAGIGSRPRAPLHECSEESWDRVLNINLKGVWLCMKYEIIQMLTQGGGSIVNTASIMGLVGSWSGTVAYNASKHGVVGLTKTAALEYARAGIRVNAVCPGYIRTPLIESSLAIQPALEEQIIARHPVGRMGYPEEIAEAVLWLCSDAASFVTGHTMTVDGGYVAQ</sequence>
<gene>
    <name evidence="3" type="ORF">FJZ47_02400</name>
</gene>
<name>A0A938B185_UNCTE</name>
<dbReference type="PRINTS" id="PR00081">
    <property type="entry name" value="GDHRDH"/>
</dbReference>
<dbReference type="InterPro" id="IPR020904">
    <property type="entry name" value="Sc_DH/Rdtase_CS"/>
</dbReference>
<dbReference type="NCBIfam" id="NF005559">
    <property type="entry name" value="PRK07231.1"/>
    <property type="match status" value="1"/>
</dbReference>
<evidence type="ECO:0000313" key="3">
    <source>
        <dbReference type="EMBL" id="MBM3222644.1"/>
    </source>
</evidence>
<comment type="caution">
    <text evidence="3">The sequence shown here is derived from an EMBL/GenBank/DDBJ whole genome shotgun (WGS) entry which is preliminary data.</text>
</comment>
<evidence type="ECO:0000313" key="4">
    <source>
        <dbReference type="Proteomes" id="UP000712673"/>
    </source>
</evidence>
<dbReference type="Pfam" id="PF13561">
    <property type="entry name" value="adh_short_C2"/>
    <property type="match status" value="1"/>
</dbReference>
<dbReference type="Gene3D" id="3.40.50.720">
    <property type="entry name" value="NAD(P)-binding Rossmann-like Domain"/>
    <property type="match status" value="1"/>
</dbReference>
<dbReference type="SUPFAM" id="SSF51735">
    <property type="entry name" value="NAD(P)-binding Rossmann-fold domains"/>
    <property type="match status" value="1"/>
</dbReference>